<proteinExistence type="predicted"/>
<reference evidence="1" key="1">
    <citation type="journal article" date="2014" name="Front. Microbiol.">
        <title>High frequency of phylogenetically diverse reductive dehalogenase-homologous genes in deep subseafloor sedimentary metagenomes.</title>
        <authorList>
            <person name="Kawai M."/>
            <person name="Futagami T."/>
            <person name="Toyoda A."/>
            <person name="Takaki Y."/>
            <person name="Nishi S."/>
            <person name="Hori S."/>
            <person name="Arai W."/>
            <person name="Tsubouchi T."/>
            <person name="Morono Y."/>
            <person name="Uchiyama I."/>
            <person name="Ito T."/>
            <person name="Fujiyama A."/>
            <person name="Inagaki F."/>
            <person name="Takami H."/>
        </authorList>
    </citation>
    <scope>NUCLEOTIDE SEQUENCE</scope>
    <source>
        <strain evidence="1">Expedition CK06-06</strain>
    </source>
</reference>
<evidence type="ECO:0008006" key="2">
    <source>
        <dbReference type="Google" id="ProtNLM"/>
    </source>
</evidence>
<evidence type="ECO:0000313" key="1">
    <source>
        <dbReference type="EMBL" id="GAI81794.1"/>
    </source>
</evidence>
<dbReference type="EMBL" id="BARW01008211">
    <property type="protein sequence ID" value="GAI81794.1"/>
    <property type="molecule type" value="Genomic_DNA"/>
</dbReference>
<protein>
    <recommendedName>
        <fullName evidence="2">TRAM domain-containing protein</fullName>
    </recommendedName>
</protein>
<dbReference type="AlphaFoldDB" id="X1TP13"/>
<accession>X1TP13</accession>
<comment type="caution">
    <text evidence="1">The sequence shown here is derived from an EMBL/GenBank/DDBJ whole genome shotgun (WGS) entry which is preliminary data.</text>
</comment>
<sequence>DNYIKVYTKSNKDLTNKLLLVKLVEVRGDGVWGEVA</sequence>
<name>X1TP13_9ZZZZ</name>
<organism evidence="1">
    <name type="scientific">marine sediment metagenome</name>
    <dbReference type="NCBI Taxonomy" id="412755"/>
    <lineage>
        <taxon>unclassified sequences</taxon>
        <taxon>metagenomes</taxon>
        <taxon>ecological metagenomes</taxon>
    </lineage>
</organism>
<feature type="non-terminal residue" evidence="1">
    <location>
        <position position="1"/>
    </location>
</feature>
<gene>
    <name evidence="1" type="ORF">S12H4_16906</name>
</gene>